<evidence type="ECO:0000313" key="1">
    <source>
        <dbReference type="EMBL" id="CAD9118196.1"/>
    </source>
</evidence>
<accession>A0A7S1M0F8</accession>
<dbReference type="EMBL" id="HBGF01024016">
    <property type="protein sequence ID" value="CAD9118196.1"/>
    <property type="molecule type" value="Transcribed_RNA"/>
</dbReference>
<reference evidence="1" key="1">
    <citation type="submission" date="2021-01" db="EMBL/GenBank/DDBJ databases">
        <authorList>
            <person name="Corre E."/>
            <person name="Pelletier E."/>
            <person name="Niang G."/>
            <person name="Scheremetjew M."/>
            <person name="Finn R."/>
            <person name="Kale V."/>
            <person name="Holt S."/>
            <person name="Cochrane G."/>
            <person name="Meng A."/>
            <person name="Brown T."/>
            <person name="Cohen L."/>
        </authorList>
    </citation>
    <scope>NUCLEOTIDE SEQUENCE</scope>
    <source>
        <strain evidence="1">CCAP 1951/1</strain>
    </source>
</reference>
<protein>
    <submittedName>
        <fullName evidence="1">Uncharacterized protein</fullName>
    </submittedName>
</protein>
<organism evidence="1">
    <name type="scientific">Neobodo designis</name>
    <name type="common">Flagellated protozoan</name>
    <name type="synonym">Bodo designis</name>
    <dbReference type="NCBI Taxonomy" id="312471"/>
    <lineage>
        <taxon>Eukaryota</taxon>
        <taxon>Discoba</taxon>
        <taxon>Euglenozoa</taxon>
        <taxon>Kinetoplastea</taxon>
        <taxon>Metakinetoplastina</taxon>
        <taxon>Neobodonida</taxon>
        <taxon>Neobodo</taxon>
    </lineage>
</organism>
<dbReference type="AlphaFoldDB" id="A0A7S1M0F8"/>
<sequence>MGFFGKDRTGTVETVTTGRRFIWHIPDIEGKRFNTVLDSALVNSFQGVEFHFHLIIGLRGDIGFYVHHKRERIPKYSFFFAVGGANTERAGRGTVAAYKSVMRQHTAHTIPVDTERCGHWNVCNMDDLKQQQPEGGDGSLDIVFTFDNDVLAASPIPGEDGAKSFTWVLPSPTARCLTPFTSHSFTFNGVYYVIRIDKKAGVSDANGDDIYSAFVFSRTGLVPPHDVQLSDQRDGAVLLSLPRTEDMSTQLMTIPAALFEREAVKFTVTMHRGGNPLDVLNAPPAELEDKKEVAALAEDDKKAKKYGIAMDDL</sequence>
<gene>
    <name evidence="1" type="ORF">NDES1114_LOCUS15893</name>
</gene>
<proteinExistence type="predicted"/>
<name>A0A7S1M0F8_NEODS</name>